<feature type="region of interest" description="Disordered" evidence="1">
    <location>
        <begin position="50"/>
        <end position="95"/>
    </location>
</feature>
<evidence type="ECO:0000256" key="1">
    <source>
        <dbReference type="SAM" id="MobiDB-lite"/>
    </source>
</evidence>
<reference evidence="2" key="1">
    <citation type="submission" date="2023-06" db="EMBL/GenBank/DDBJ databases">
        <title>Conoideocrella luteorostrata (Hypocreales: Clavicipitaceae), a potential biocontrol fungus for elongate hemlock scale in United States Christmas tree production areas.</title>
        <authorList>
            <person name="Barrett H."/>
            <person name="Lovett B."/>
            <person name="Macias A.M."/>
            <person name="Stajich J.E."/>
            <person name="Kasson M.T."/>
        </authorList>
    </citation>
    <scope>NUCLEOTIDE SEQUENCE</scope>
    <source>
        <strain evidence="2">ARSEF 14590</strain>
    </source>
</reference>
<name>A0AAJ0CXL5_9HYPO</name>
<protein>
    <submittedName>
        <fullName evidence="2">Uncharacterized protein</fullName>
    </submittedName>
</protein>
<proteinExistence type="predicted"/>
<organism evidence="2 3">
    <name type="scientific">Conoideocrella luteorostrata</name>
    <dbReference type="NCBI Taxonomy" id="1105319"/>
    <lineage>
        <taxon>Eukaryota</taxon>
        <taxon>Fungi</taxon>
        <taxon>Dikarya</taxon>
        <taxon>Ascomycota</taxon>
        <taxon>Pezizomycotina</taxon>
        <taxon>Sordariomycetes</taxon>
        <taxon>Hypocreomycetidae</taxon>
        <taxon>Hypocreales</taxon>
        <taxon>Clavicipitaceae</taxon>
        <taxon>Conoideocrella</taxon>
    </lineage>
</organism>
<dbReference type="AlphaFoldDB" id="A0AAJ0CXL5"/>
<dbReference type="EMBL" id="JASWJB010000043">
    <property type="protein sequence ID" value="KAK2606267.1"/>
    <property type="molecule type" value="Genomic_DNA"/>
</dbReference>
<comment type="caution">
    <text evidence="2">The sequence shown here is derived from an EMBL/GenBank/DDBJ whole genome shotgun (WGS) entry which is preliminary data.</text>
</comment>
<accession>A0AAJ0CXL5</accession>
<evidence type="ECO:0000313" key="3">
    <source>
        <dbReference type="Proteomes" id="UP001251528"/>
    </source>
</evidence>
<sequence>MSGSAQRPGGRRLSRSLPLPLLEKPHRRFTIGRSLQHELRKRQTRISQILSPFIESPAFKDGKERRRRAHDPQDSCSCSDQASPSTHSPLGTDVTSSLAQAGMLMATEDLDRLSEMARENGERQ</sequence>
<feature type="region of interest" description="Disordered" evidence="1">
    <location>
        <begin position="1"/>
        <end position="25"/>
    </location>
</feature>
<feature type="compositionally biased region" description="Polar residues" evidence="1">
    <location>
        <begin position="74"/>
        <end position="95"/>
    </location>
</feature>
<dbReference type="Proteomes" id="UP001251528">
    <property type="component" value="Unassembled WGS sequence"/>
</dbReference>
<evidence type="ECO:0000313" key="2">
    <source>
        <dbReference type="EMBL" id="KAK2606267.1"/>
    </source>
</evidence>
<keyword evidence="3" id="KW-1185">Reference proteome</keyword>
<gene>
    <name evidence="2" type="ORF">QQS21_003315</name>
</gene>